<reference evidence="2 3" key="1">
    <citation type="submission" date="2024-02" db="EMBL/GenBank/DDBJ databases">
        <title>De novo assembly and annotation of 12 fungi associated with fruit tree decline syndrome in Ontario, Canada.</title>
        <authorList>
            <person name="Sulman M."/>
            <person name="Ellouze W."/>
            <person name="Ilyukhin E."/>
        </authorList>
    </citation>
    <scope>NUCLEOTIDE SEQUENCE [LARGE SCALE GENOMIC DNA]</scope>
    <source>
        <strain evidence="2 3">M11/M66-122</strain>
    </source>
</reference>
<sequence length="299" mass="32970">MFGVAPFTALTHADHGAYAQRSARMQMQREMQKQMQNASKTSLPFRDDQRLIGLRYDETEQADPPVPIIPARSPLRPSVRSTQPTHRASKSLDCSPRSLSIPLRPSSCVLVPTNARVPPPRPPRPEEPHPALRTITSPGQGAYDNDWNWDSGLAKVPNVPPSQSVWEDSDEEDGFMHERMDNISSRMRIASLRLAPKPKAPSLDSIDESGRRSESSTSQISVPLSSPSLSDSNTLSPTTTSPATPVTEHFSDKLARSFSFRSHKSSKSQSKQLKKNGLKRDLVAVASEGGYVGHWRTGQ</sequence>
<dbReference type="EMBL" id="JAKJXP020000036">
    <property type="protein sequence ID" value="KAK7752591.1"/>
    <property type="molecule type" value="Genomic_DNA"/>
</dbReference>
<keyword evidence="3" id="KW-1185">Reference proteome</keyword>
<accession>A0AAN9URC6</accession>
<name>A0AAN9URC6_9PEZI</name>
<evidence type="ECO:0000256" key="1">
    <source>
        <dbReference type="SAM" id="MobiDB-lite"/>
    </source>
</evidence>
<dbReference type="Proteomes" id="UP001320420">
    <property type="component" value="Unassembled WGS sequence"/>
</dbReference>
<evidence type="ECO:0000313" key="3">
    <source>
        <dbReference type="Proteomes" id="UP001320420"/>
    </source>
</evidence>
<protein>
    <submittedName>
        <fullName evidence="2">Uncharacterized protein</fullName>
    </submittedName>
</protein>
<feature type="compositionally biased region" description="Basic residues" evidence="1">
    <location>
        <begin position="261"/>
        <end position="277"/>
    </location>
</feature>
<organism evidence="2 3">
    <name type="scientific">Diatrype stigma</name>
    <dbReference type="NCBI Taxonomy" id="117547"/>
    <lineage>
        <taxon>Eukaryota</taxon>
        <taxon>Fungi</taxon>
        <taxon>Dikarya</taxon>
        <taxon>Ascomycota</taxon>
        <taxon>Pezizomycotina</taxon>
        <taxon>Sordariomycetes</taxon>
        <taxon>Xylariomycetidae</taxon>
        <taxon>Xylariales</taxon>
        <taxon>Diatrypaceae</taxon>
        <taxon>Diatrype</taxon>
    </lineage>
</organism>
<comment type="caution">
    <text evidence="2">The sequence shown here is derived from an EMBL/GenBank/DDBJ whole genome shotgun (WGS) entry which is preliminary data.</text>
</comment>
<gene>
    <name evidence="2" type="ORF">SLS62_005360</name>
</gene>
<proteinExistence type="predicted"/>
<feature type="compositionally biased region" description="Low complexity" evidence="1">
    <location>
        <begin position="215"/>
        <end position="245"/>
    </location>
</feature>
<feature type="region of interest" description="Disordered" evidence="1">
    <location>
        <begin position="193"/>
        <end position="280"/>
    </location>
</feature>
<evidence type="ECO:0000313" key="2">
    <source>
        <dbReference type="EMBL" id="KAK7752591.1"/>
    </source>
</evidence>
<dbReference type="AlphaFoldDB" id="A0AAN9URC6"/>
<feature type="region of interest" description="Disordered" evidence="1">
    <location>
        <begin position="61"/>
        <end position="98"/>
    </location>
</feature>
<feature type="region of interest" description="Disordered" evidence="1">
    <location>
        <begin position="112"/>
        <end position="143"/>
    </location>
</feature>